<accession>A0A9X7Z6U5</accession>
<sequence length="90" mass="10300">MMTSPIKKARSVFSLTTEVMNFNEYWKVSQGMGRTIYTATSDRSTITITYFDPRFRFVKKVVMKFKAGRRVVVTPGGVVDLPPRVEMVQS</sequence>
<evidence type="ECO:0000313" key="1">
    <source>
        <dbReference type="EMBL" id="QSO46625.1"/>
    </source>
</evidence>
<proteinExistence type="predicted"/>
<dbReference type="Proteomes" id="UP000663505">
    <property type="component" value="Chromosome"/>
</dbReference>
<dbReference type="AlphaFoldDB" id="A0A9X7Z6U5"/>
<dbReference type="EMBL" id="CP071182">
    <property type="protein sequence ID" value="QSO46625.1"/>
    <property type="molecule type" value="Genomic_DNA"/>
</dbReference>
<protein>
    <submittedName>
        <fullName evidence="1">Uncharacterized protein</fullName>
    </submittedName>
</protein>
<name>A0A9X7Z6U5_9BACL</name>
<organism evidence="1 2">
    <name type="scientific">Alicyclobacillus mengziensis</name>
    <dbReference type="NCBI Taxonomy" id="2931921"/>
    <lineage>
        <taxon>Bacteria</taxon>
        <taxon>Bacillati</taxon>
        <taxon>Bacillota</taxon>
        <taxon>Bacilli</taxon>
        <taxon>Bacillales</taxon>
        <taxon>Alicyclobacillaceae</taxon>
        <taxon>Alicyclobacillus</taxon>
    </lineage>
</organism>
<keyword evidence="2" id="KW-1185">Reference proteome</keyword>
<reference evidence="1 2" key="1">
    <citation type="submission" date="2021-02" db="EMBL/GenBank/DDBJ databases">
        <title>Alicyclobacillus curvatus sp. nov. and Alicyclobacillus mengziensis sp. nov., two acidophilic bacteria isolated from acid mine drainage.</title>
        <authorList>
            <person name="Huang Y."/>
        </authorList>
    </citation>
    <scope>NUCLEOTIDE SEQUENCE [LARGE SCALE GENOMIC DNA]</scope>
    <source>
        <strain evidence="1 2">S30H14</strain>
    </source>
</reference>
<evidence type="ECO:0000313" key="2">
    <source>
        <dbReference type="Proteomes" id="UP000663505"/>
    </source>
</evidence>
<gene>
    <name evidence="1" type="ORF">JZ786_19555</name>
</gene>
<dbReference type="RefSeq" id="WP_206655992.1">
    <property type="nucleotide sequence ID" value="NZ_CP071182.1"/>
</dbReference>
<dbReference type="KEGG" id="afx:JZ786_19555"/>